<name>F7QWS9_9LACO</name>
<protein>
    <submittedName>
        <fullName evidence="1">Uncharacterized protein</fullName>
    </submittedName>
</protein>
<dbReference type="AlphaFoldDB" id="F7QWS9"/>
<dbReference type="Proteomes" id="UP000003074">
    <property type="component" value="Unassembled WGS sequence"/>
</dbReference>
<reference evidence="1 2" key="1">
    <citation type="journal article" date="2011" name="J. Bacteriol.">
        <title>Genome Sequence of Lactobacillus salivarius GJ-24, a Probiotic Strain Isolated from Healthy Adult Intestine.</title>
        <authorList>
            <person name="Cho Y.J."/>
            <person name="Choi J.K."/>
            <person name="Kim J.H."/>
            <person name="Lim Y.S."/>
            <person name="Ham J.S."/>
            <person name="Kang D.K."/>
            <person name="Chun J."/>
            <person name="Paik H.D."/>
            <person name="Kim G.B."/>
        </authorList>
    </citation>
    <scope>NUCLEOTIDE SEQUENCE [LARGE SCALE GENOMIC DNA]</scope>
    <source>
        <strain evidence="1 2">GJ-24</strain>
    </source>
</reference>
<sequence length="39" mass="4524">MLKDNLEWRESNGEKCMVDIKVNKVFASGYNLSNSNIYL</sequence>
<gene>
    <name evidence="1" type="ORF">LSGJ_01776</name>
</gene>
<proteinExistence type="predicted"/>
<organism evidence="1 2">
    <name type="scientific">Ligilactobacillus salivarius GJ-24</name>
    <dbReference type="NCBI Taxonomy" id="1041521"/>
    <lineage>
        <taxon>Bacteria</taxon>
        <taxon>Bacillati</taxon>
        <taxon>Bacillota</taxon>
        <taxon>Bacilli</taxon>
        <taxon>Lactobacillales</taxon>
        <taxon>Lactobacillaceae</taxon>
        <taxon>Ligilactobacillus</taxon>
    </lineage>
</organism>
<dbReference type="EMBL" id="AFOI01000009">
    <property type="protein sequence ID" value="EGM49714.1"/>
    <property type="molecule type" value="Genomic_DNA"/>
</dbReference>
<accession>F7QWS9</accession>
<evidence type="ECO:0000313" key="2">
    <source>
        <dbReference type="Proteomes" id="UP000003074"/>
    </source>
</evidence>
<comment type="caution">
    <text evidence="1">The sequence shown here is derived from an EMBL/GenBank/DDBJ whole genome shotgun (WGS) entry which is preliminary data.</text>
</comment>
<evidence type="ECO:0000313" key="1">
    <source>
        <dbReference type="EMBL" id="EGM49714.1"/>
    </source>
</evidence>